<sequence length="87" mass="8867">MKTVSFHKITVQCYVLQFETGDLGNVGRVACPVRELAPVLSAARRSLSAVITARAGGAGAGGGARPREVASNTITYSRSGAGGGVVY</sequence>
<accession>A0A4C1ZFL4</accession>
<reference evidence="1 2" key="1">
    <citation type="journal article" date="2019" name="Commun. Biol.">
        <title>The bagworm genome reveals a unique fibroin gene that provides high tensile strength.</title>
        <authorList>
            <person name="Kono N."/>
            <person name="Nakamura H."/>
            <person name="Ohtoshi R."/>
            <person name="Tomita M."/>
            <person name="Numata K."/>
            <person name="Arakawa K."/>
        </authorList>
    </citation>
    <scope>NUCLEOTIDE SEQUENCE [LARGE SCALE GENOMIC DNA]</scope>
</reference>
<keyword evidence="2" id="KW-1185">Reference proteome</keyword>
<gene>
    <name evidence="1" type="ORF">EVAR_99945_1</name>
</gene>
<dbReference type="Proteomes" id="UP000299102">
    <property type="component" value="Unassembled WGS sequence"/>
</dbReference>
<protein>
    <submittedName>
        <fullName evidence="1">Uncharacterized protein</fullName>
    </submittedName>
</protein>
<dbReference type="EMBL" id="BGZK01001872">
    <property type="protein sequence ID" value="GBP87621.1"/>
    <property type="molecule type" value="Genomic_DNA"/>
</dbReference>
<evidence type="ECO:0000313" key="1">
    <source>
        <dbReference type="EMBL" id="GBP87621.1"/>
    </source>
</evidence>
<comment type="caution">
    <text evidence="1">The sequence shown here is derived from an EMBL/GenBank/DDBJ whole genome shotgun (WGS) entry which is preliminary data.</text>
</comment>
<name>A0A4C1ZFL4_EUMVA</name>
<evidence type="ECO:0000313" key="2">
    <source>
        <dbReference type="Proteomes" id="UP000299102"/>
    </source>
</evidence>
<dbReference type="AlphaFoldDB" id="A0A4C1ZFL4"/>
<proteinExistence type="predicted"/>
<organism evidence="1 2">
    <name type="scientific">Eumeta variegata</name>
    <name type="common">Bagworm moth</name>
    <name type="synonym">Eumeta japonica</name>
    <dbReference type="NCBI Taxonomy" id="151549"/>
    <lineage>
        <taxon>Eukaryota</taxon>
        <taxon>Metazoa</taxon>
        <taxon>Ecdysozoa</taxon>
        <taxon>Arthropoda</taxon>
        <taxon>Hexapoda</taxon>
        <taxon>Insecta</taxon>
        <taxon>Pterygota</taxon>
        <taxon>Neoptera</taxon>
        <taxon>Endopterygota</taxon>
        <taxon>Lepidoptera</taxon>
        <taxon>Glossata</taxon>
        <taxon>Ditrysia</taxon>
        <taxon>Tineoidea</taxon>
        <taxon>Psychidae</taxon>
        <taxon>Oiketicinae</taxon>
        <taxon>Eumeta</taxon>
    </lineage>
</organism>